<reference evidence="2" key="1">
    <citation type="submission" date="2018-05" db="EMBL/GenBank/DDBJ databases">
        <authorList>
            <person name="Lanie J.A."/>
            <person name="Ng W.-L."/>
            <person name="Kazmierczak K.M."/>
            <person name="Andrzejewski T.M."/>
            <person name="Davidsen T.M."/>
            <person name="Wayne K.J."/>
            <person name="Tettelin H."/>
            <person name="Glass J.I."/>
            <person name="Rusch D."/>
            <person name="Podicherti R."/>
            <person name="Tsui H.-C.T."/>
            <person name="Winkler M.E."/>
        </authorList>
    </citation>
    <scope>NUCLEOTIDE SEQUENCE</scope>
</reference>
<gene>
    <name evidence="2" type="ORF">METZ01_LOCUS376226</name>
</gene>
<evidence type="ECO:0000313" key="2">
    <source>
        <dbReference type="EMBL" id="SVD23372.1"/>
    </source>
</evidence>
<accession>A0A382TNP6</accession>
<feature type="compositionally biased region" description="Basic and acidic residues" evidence="1">
    <location>
        <begin position="52"/>
        <end position="63"/>
    </location>
</feature>
<proteinExistence type="predicted"/>
<feature type="region of interest" description="Disordered" evidence="1">
    <location>
        <begin position="13"/>
        <end position="63"/>
    </location>
</feature>
<sequence>MLINNHLRDCSNCKRRFQDPEPANKTSETLFHPPSPLNTENSRRRAQVADFGDSRPKEMDRRSQYPLRERVDARFVGVYWFQWIDQSAAGRKDRENHRCGFIDVAGRAYPEFVDAVSRVTRAMYPLRSKGKLSTLQILQGLITD</sequence>
<protein>
    <submittedName>
        <fullName evidence="2">Uncharacterized protein</fullName>
    </submittedName>
</protein>
<name>A0A382TNP6_9ZZZZ</name>
<dbReference type="AlphaFoldDB" id="A0A382TNP6"/>
<evidence type="ECO:0000256" key="1">
    <source>
        <dbReference type="SAM" id="MobiDB-lite"/>
    </source>
</evidence>
<dbReference type="EMBL" id="UINC01137807">
    <property type="protein sequence ID" value="SVD23372.1"/>
    <property type="molecule type" value="Genomic_DNA"/>
</dbReference>
<dbReference type="Gene3D" id="3.20.20.80">
    <property type="entry name" value="Glycosidases"/>
    <property type="match status" value="1"/>
</dbReference>
<organism evidence="2">
    <name type="scientific">marine metagenome</name>
    <dbReference type="NCBI Taxonomy" id="408172"/>
    <lineage>
        <taxon>unclassified sequences</taxon>
        <taxon>metagenomes</taxon>
        <taxon>ecological metagenomes</taxon>
    </lineage>
</organism>